<feature type="transmembrane region" description="Helical" evidence="1">
    <location>
        <begin position="222"/>
        <end position="240"/>
    </location>
</feature>
<name>A0A6C0IBI9_9ZZZZ</name>
<sequence length="243" mass="26296">MASGICPTAPTTYTTSELQATFPGSVLPSGASRTSEGLMTDAALNAHIASLKSAGVIPTRPIMEQLPSGTDANDPNTPLARYIQADNVFLNKIKTEFCFYEGRYRVALTTLLNNVASASLPSASTAATNSQRQFEIYLPITKKLNEKLNDVTQIANAVAIERYRLSRSDNTDINKINADLASRADELKAQQKILSSDVSKAELHKRMVDYTKEKNNATTNLLTLYAVLNIVAIGALVILARTS</sequence>
<organism evidence="2">
    <name type="scientific">viral metagenome</name>
    <dbReference type="NCBI Taxonomy" id="1070528"/>
    <lineage>
        <taxon>unclassified sequences</taxon>
        <taxon>metagenomes</taxon>
        <taxon>organismal metagenomes</taxon>
    </lineage>
</organism>
<evidence type="ECO:0000313" key="2">
    <source>
        <dbReference type="EMBL" id="QHT89960.1"/>
    </source>
</evidence>
<evidence type="ECO:0000256" key="1">
    <source>
        <dbReference type="SAM" id="Phobius"/>
    </source>
</evidence>
<protein>
    <submittedName>
        <fullName evidence="2">Uncharacterized protein</fullName>
    </submittedName>
</protein>
<dbReference type="AlphaFoldDB" id="A0A6C0IBI9"/>
<dbReference type="EMBL" id="MN740152">
    <property type="protein sequence ID" value="QHT89960.1"/>
    <property type="molecule type" value="Genomic_DNA"/>
</dbReference>
<accession>A0A6C0IBI9</accession>
<proteinExistence type="predicted"/>
<reference evidence="2" key="1">
    <citation type="journal article" date="2020" name="Nature">
        <title>Giant virus diversity and host interactions through global metagenomics.</title>
        <authorList>
            <person name="Schulz F."/>
            <person name="Roux S."/>
            <person name="Paez-Espino D."/>
            <person name="Jungbluth S."/>
            <person name="Walsh D.A."/>
            <person name="Denef V.J."/>
            <person name="McMahon K.D."/>
            <person name="Konstantinidis K.T."/>
            <person name="Eloe-Fadrosh E.A."/>
            <person name="Kyrpides N.C."/>
            <person name="Woyke T."/>
        </authorList>
    </citation>
    <scope>NUCLEOTIDE SEQUENCE</scope>
    <source>
        <strain evidence="2">GVMAG-M-3300023184-62</strain>
    </source>
</reference>
<keyword evidence="1" id="KW-0472">Membrane</keyword>
<keyword evidence="1" id="KW-1133">Transmembrane helix</keyword>
<keyword evidence="1" id="KW-0812">Transmembrane</keyword>